<comment type="similarity">
    <text evidence="2">Belongs to the cysteine synthase/cystathionine beta-synthase family.</text>
</comment>
<evidence type="ECO:0000256" key="1">
    <source>
        <dbReference type="ARBA" id="ARBA00001933"/>
    </source>
</evidence>
<feature type="non-terminal residue" evidence="5">
    <location>
        <position position="1"/>
    </location>
</feature>
<dbReference type="Proteomes" id="UP001516023">
    <property type="component" value="Unassembled WGS sequence"/>
</dbReference>
<keyword evidence="6" id="KW-1185">Reference proteome</keyword>
<dbReference type="Pfam" id="PF00291">
    <property type="entry name" value="PALP"/>
    <property type="match status" value="1"/>
</dbReference>
<dbReference type="SUPFAM" id="SSF53686">
    <property type="entry name" value="Tryptophan synthase beta subunit-like PLP-dependent enzymes"/>
    <property type="match status" value="1"/>
</dbReference>
<evidence type="ECO:0000313" key="5">
    <source>
        <dbReference type="EMBL" id="KAL3790115.1"/>
    </source>
</evidence>
<evidence type="ECO:0000256" key="3">
    <source>
        <dbReference type="ARBA" id="ARBA00022898"/>
    </source>
</evidence>
<protein>
    <recommendedName>
        <fullName evidence="4">Tryptophan synthase beta chain-like PALP domain-containing protein</fullName>
    </recommendedName>
</protein>
<name>A0ABD3PQ03_9STRA</name>
<dbReference type="FunFam" id="3.40.50.1100:FF:000003">
    <property type="entry name" value="Cystathionine beta-synthase"/>
    <property type="match status" value="1"/>
</dbReference>
<dbReference type="AlphaFoldDB" id="A0ABD3PQ03"/>
<dbReference type="Gene3D" id="3.40.50.1100">
    <property type="match status" value="2"/>
</dbReference>
<dbReference type="GO" id="GO:0009069">
    <property type="term" value="P:serine family amino acid metabolic process"/>
    <property type="evidence" value="ECO:0007669"/>
    <property type="project" value="UniProtKB-ARBA"/>
</dbReference>
<dbReference type="CDD" id="cd01561">
    <property type="entry name" value="CBS_like"/>
    <property type="match status" value="1"/>
</dbReference>
<dbReference type="InterPro" id="IPR036052">
    <property type="entry name" value="TrpB-like_PALP_sf"/>
</dbReference>
<dbReference type="InterPro" id="IPR001926">
    <property type="entry name" value="TrpB-like_PALP"/>
</dbReference>
<reference evidence="5 6" key="1">
    <citation type="journal article" date="2020" name="G3 (Bethesda)">
        <title>Improved Reference Genome for Cyclotella cryptica CCMP332, a Model for Cell Wall Morphogenesis, Salinity Adaptation, and Lipid Production in Diatoms (Bacillariophyta).</title>
        <authorList>
            <person name="Roberts W.R."/>
            <person name="Downey K.M."/>
            <person name="Ruck E.C."/>
            <person name="Traller J.C."/>
            <person name="Alverson A.J."/>
        </authorList>
    </citation>
    <scope>NUCLEOTIDE SEQUENCE [LARGE SCALE GENOMIC DNA]</scope>
    <source>
        <strain evidence="5 6">CCMP332</strain>
    </source>
</reference>
<evidence type="ECO:0000259" key="4">
    <source>
        <dbReference type="Pfam" id="PF00291"/>
    </source>
</evidence>
<accession>A0ABD3PQ03</accession>
<comment type="caution">
    <text evidence="5">The sequence shown here is derived from an EMBL/GenBank/DDBJ whole genome shotgun (WGS) entry which is preliminary data.</text>
</comment>
<dbReference type="GO" id="GO:0006534">
    <property type="term" value="P:cysteine metabolic process"/>
    <property type="evidence" value="ECO:0007669"/>
    <property type="project" value="UniProtKB-ARBA"/>
</dbReference>
<evidence type="ECO:0000313" key="6">
    <source>
        <dbReference type="Proteomes" id="UP001516023"/>
    </source>
</evidence>
<feature type="domain" description="Tryptophan synthase beta chain-like PALP" evidence="4">
    <location>
        <begin position="46"/>
        <end position="352"/>
    </location>
</feature>
<keyword evidence="3" id="KW-0663">Pyridoxal phosphate</keyword>
<proteinExistence type="inferred from homology"/>
<comment type="cofactor">
    <cofactor evidence="1">
        <name>pyridoxal 5'-phosphate</name>
        <dbReference type="ChEBI" id="CHEBI:597326"/>
    </cofactor>
</comment>
<evidence type="ECO:0000256" key="2">
    <source>
        <dbReference type="ARBA" id="ARBA00007103"/>
    </source>
</evidence>
<dbReference type="GO" id="GO:0044272">
    <property type="term" value="P:sulfur compound biosynthetic process"/>
    <property type="evidence" value="ECO:0007669"/>
    <property type="project" value="UniProtKB-ARBA"/>
</dbReference>
<dbReference type="InterPro" id="IPR050214">
    <property type="entry name" value="Cys_Synth/Cystath_Beta-Synth"/>
</dbReference>
<dbReference type="PANTHER" id="PTHR10314">
    <property type="entry name" value="CYSTATHIONINE BETA-SYNTHASE"/>
    <property type="match status" value="1"/>
</dbReference>
<organism evidence="5 6">
    <name type="scientific">Cyclotella cryptica</name>
    <dbReference type="NCBI Taxonomy" id="29204"/>
    <lineage>
        <taxon>Eukaryota</taxon>
        <taxon>Sar</taxon>
        <taxon>Stramenopiles</taxon>
        <taxon>Ochrophyta</taxon>
        <taxon>Bacillariophyta</taxon>
        <taxon>Coscinodiscophyceae</taxon>
        <taxon>Thalassiosirophycidae</taxon>
        <taxon>Stephanodiscales</taxon>
        <taxon>Stephanodiscaceae</taxon>
        <taxon>Cyclotella</taxon>
    </lineage>
</organism>
<sequence length="388" mass="41877">VRTRSSIELVKPIATFKTRESKSNVASIVSTMANRGKGFGPPLNNISETVGNTPMVKISDRICPKGRTIYAKCEFFNPLSSVKDRLALSIIEAAENDGSLKPGQTVVEATSGNTGIAVAMMCAQRGYPCVITMAEPFSIERRKLMRMLGAKVIVTPKAGKGTGMVEKAKELAEKHGWFLCHQFETDANWKIHYETTGPEICNDLKGMNFDYWVIGYGTGGTFHGAGKYIKEHSPSTKIILAEPGAANLIGSGIKTARNDDGTPATSHPAFKPHPIQGWTPDFIPLVLEKGLDHCIQDEIIEIPDGAAVQTSLALAKNEGILTGISGGASMWAAVETAKNAPEGSVIVVMLPDTGERYLSTPLFSGIVEEMNEEELEIARSTPSWVLER</sequence>
<gene>
    <name evidence="5" type="ORF">HJC23_013626</name>
</gene>
<dbReference type="EMBL" id="JABMIG020000133">
    <property type="protein sequence ID" value="KAL3790115.1"/>
    <property type="molecule type" value="Genomic_DNA"/>
</dbReference>